<name>A0ABD0V3C2_DENTH</name>
<evidence type="ECO:0000313" key="4">
    <source>
        <dbReference type="Proteomes" id="UP001552299"/>
    </source>
</evidence>
<dbReference type="SUPFAM" id="SSF69618">
    <property type="entry name" value="HemD-like"/>
    <property type="match status" value="2"/>
</dbReference>
<dbReference type="Proteomes" id="UP001552299">
    <property type="component" value="Unassembled WGS sequence"/>
</dbReference>
<feature type="domain" description="Tetrapyrrole biosynthesis uroporphyrinogen III synthase" evidence="2">
    <location>
        <begin position="40"/>
        <end position="287"/>
    </location>
</feature>
<feature type="signal peptide" evidence="1">
    <location>
        <begin position="1"/>
        <end position="19"/>
    </location>
</feature>
<dbReference type="PANTHER" id="PTHR38020:SF1">
    <property type="entry name" value="UROPORPHYRINOGEN-III SYNTHASE"/>
    <property type="match status" value="1"/>
</dbReference>
<gene>
    <name evidence="3" type="ORF">M5K25_011490</name>
</gene>
<evidence type="ECO:0000256" key="1">
    <source>
        <dbReference type="SAM" id="SignalP"/>
    </source>
</evidence>
<protein>
    <recommendedName>
        <fullName evidence="2">Tetrapyrrole biosynthesis uroporphyrinogen III synthase domain-containing protein</fullName>
    </recommendedName>
</protein>
<comment type="caution">
    <text evidence="3">The sequence shown here is derived from an EMBL/GenBank/DDBJ whole genome shotgun (WGS) entry which is preliminary data.</text>
</comment>
<dbReference type="EMBL" id="JANQDX010000009">
    <property type="protein sequence ID" value="KAL0919398.1"/>
    <property type="molecule type" value="Genomic_DNA"/>
</dbReference>
<dbReference type="AlphaFoldDB" id="A0ABD0V3C2"/>
<dbReference type="InterPro" id="IPR003754">
    <property type="entry name" value="4pyrrol_synth_uPrphyn_synth"/>
</dbReference>
<dbReference type="PANTHER" id="PTHR38020">
    <property type="entry name" value="UROPORPHYRINOGEN-III SYNTHASE"/>
    <property type="match status" value="1"/>
</dbReference>
<feature type="domain" description="Tetrapyrrole biosynthesis uroporphyrinogen III synthase" evidence="2">
    <location>
        <begin position="349"/>
        <end position="451"/>
    </location>
</feature>
<proteinExistence type="predicted"/>
<organism evidence="3 4">
    <name type="scientific">Dendrobium thyrsiflorum</name>
    <name type="common">Pinecone-like raceme dendrobium</name>
    <name type="synonym">Orchid</name>
    <dbReference type="NCBI Taxonomy" id="117978"/>
    <lineage>
        <taxon>Eukaryota</taxon>
        <taxon>Viridiplantae</taxon>
        <taxon>Streptophyta</taxon>
        <taxon>Embryophyta</taxon>
        <taxon>Tracheophyta</taxon>
        <taxon>Spermatophyta</taxon>
        <taxon>Magnoliopsida</taxon>
        <taxon>Liliopsida</taxon>
        <taxon>Asparagales</taxon>
        <taxon>Orchidaceae</taxon>
        <taxon>Epidendroideae</taxon>
        <taxon>Malaxideae</taxon>
        <taxon>Dendrobiinae</taxon>
        <taxon>Dendrobium</taxon>
    </lineage>
</organism>
<sequence length="516" mass="55680">MIPSTAAMLSPLPILPVVAVQTPLTGCRVAFTTPPVYATRLARLLHLRAAAPVPIPTVAVEPTPRTIAALRHFFSPESLDRFSSLLFTSRTGITAVDLALADAPTPLIVSDEPFIISALGRDVDLLDEIGLIHKLCRNPNRIRVLTPEVASPSGLVEAIGEGFGRRALCPVPDVIDLEEPSVVPDFLKGLEARGWAPVRVSAYETRWAGLGCVDELMRGKYGDLDAIVFTSTAEVEGLVKGLKVLGWTWCALRERWPDMVVAAHGPVTAEGAEKFGVVVDVVSSSFSSFDGVLDALAQRSRQLPTSCYHFQGMVASPSGLVEAIGEGFGRRALCPVPDVIDLEEPSVVPDFLKGLESRGWAPVRVSAYETRWAGLGCVDELMRGKYGDLDAIVFTSTAEVEGLVKGLKVLGWTWGALRERWPDMVVAAHGVTAEGAKKFGVVVDVVSSSFSSFDGVLDALAQRSRQLPTSCYHFQGMVRLLSSFKEMSQLVPYDSPTQLEKSSLWPPLYHCSATGQ</sequence>
<keyword evidence="4" id="KW-1185">Reference proteome</keyword>
<evidence type="ECO:0000313" key="3">
    <source>
        <dbReference type="EMBL" id="KAL0919398.1"/>
    </source>
</evidence>
<evidence type="ECO:0000259" key="2">
    <source>
        <dbReference type="Pfam" id="PF02602"/>
    </source>
</evidence>
<dbReference type="Pfam" id="PF02602">
    <property type="entry name" value="HEM4"/>
    <property type="match status" value="2"/>
</dbReference>
<dbReference type="InterPro" id="IPR036108">
    <property type="entry name" value="4pyrrol_syn_uPrphyn_synt_sf"/>
</dbReference>
<dbReference type="Gene3D" id="3.40.50.10090">
    <property type="match status" value="2"/>
</dbReference>
<reference evidence="3 4" key="1">
    <citation type="journal article" date="2024" name="Plant Biotechnol. J.">
        <title>Dendrobium thyrsiflorum genome and its molecular insights into genes involved in important horticultural traits.</title>
        <authorList>
            <person name="Chen B."/>
            <person name="Wang J.Y."/>
            <person name="Zheng P.J."/>
            <person name="Li K.L."/>
            <person name="Liang Y.M."/>
            <person name="Chen X.F."/>
            <person name="Zhang C."/>
            <person name="Zhao X."/>
            <person name="He X."/>
            <person name="Zhang G.Q."/>
            <person name="Liu Z.J."/>
            <person name="Xu Q."/>
        </authorList>
    </citation>
    <scope>NUCLEOTIDE SEQUENCE [LARGE SCALE GENOMIC DNA]</scope>
    <source>
        <strain evidence="3">GZMU011</strain>
    </source>
</reference>
<accession>A0ABD0V3C2</accession>
<keyword evidence="1" id="KW-0732">Signal</keyword>
<feature type="chain" id="PRO_5044761225" description="Tetrapyrrole biosynthesis uroporphyrinogen III synthase domain-containing protein" evidence="1">
    <location>
        <begin position="20"/>
        <end position="516"/>
    </location>
</feature>